<dbReference type="GeneID" id="63828587"/>
<dbReference type="AlphaFoldDB" id="A0A165EIQ9"/>
<name>A0A165EIQ9_9APHY</name>
<sequence length="489" mass="53040">MCTGTSLREELLKLADRRIGACQIPHQGPPLVQSTLISFGCFTRATGTGRRSRGWSFCDHDPKSMSGLTAGDSTTLISLGRIPVANPSPAPRGERLITISVHGHWHAAAAVFRVHIRITIKVWPNTLHDRQNIVLSEHRHCTHAPPFLVRITTPESASIYLTSGAGSPQTPLQELNHADLPGTDPGRSGMESRSLFQPAKKPEAHTLGRAPFRAIGVANACMRVSRRNVTLQGGAGNTNTPHGYKVTVRPAAIDLLEKHAAAGIRGSCADVLCAQERIKNRTEDLLRRGPIGFSPPQMKQAFSSIAPPTLAHGYVVRGKGDFEPARDCSRPLSIQTIALYSSRVKDRACIQELNTFSAEQPRLTGSYICSPTGGYATFREGAGPGPVQQHSRTSGRRDCQLSFELRAGSHRSTALAASSGKVTGRRLMLRAEGISLNTAYPVCRFSFHVEQCSVSNGKTTKAHARFTRYGQSPHMYALSMVDAKHIFHG</sequence>
<reference evidence="1 2" key="1">
    <citation type="journal article" date="2016" name="Mol. Biol. Evol.">
        <title>Comparative Genomics of Early-Diverging Mushroom-Forming Fungi Provides Insights into the Origins of Lignocellulose Decay Capabilities.</title>
        <authorList>
            <person name="Nagy L.G."/>
            <person name="Riley R."/>
            <person name="Tritt A."/>
            <person name="Adam C."/>
            <person name="Daum C."/>
            <person name="Floudas D."/>
            <person name="Sun H."/>
            <person name="Yadav J.S."/>
            <person name="Pangilinan J."/>
            <person name="Larsson K.H."/>
            <person name="Matsuura K."/>
            <person name="Barry K."/>
            <person name="Labutti K."/>
            <person name="Kuo R."/>
            <person name="Ohm R.A."/>
            <person name="Bhattacharya S.S."/>
            <person name="Shirouzu T."/>
            <person name="Yoshinaga Y."/>
            <person name="Martin F.M."/>
            <person name="Grigoriev I.V."/>
            <person name="Hibbett D.S."/>
        </authorList>
    </citation>
    <scope>NUCLEOTIDE SEQUENCE [LARGE SCALE GENOMIC DNA]</scope>
    <source>
        <strain evidence="1 2">93-53</strain>
    </source>
</reference>
<proteinExistence type="predicted"/>
<protein>
    <submittedName>
        <fullName evidence="1">Uncharacterized protein</fullName>
    </submittedName>
</protein>
<dbReference type="Proteomes" id="UP000076871">
    <property type="component" value="Unassembled WGS sequence"/>
</dbReference>
<evidence type="ECO:0000313" key="1">
    <source>
        <dbReference type="EMBL" id="KZT07135.1"/>
    </source>
</evidence>
<evidence type="ECO:0000313" key="2">
    <source>
        <dbReference type="Proteomes" id="UP000076871"/>
    </source>
</evidence>
<gene>
    <name evidence="1" type="ORF">LAESUDRAFT_749503</name>
</gene>
<dbReference type="InParanoid" id="A0A165EIQ9"/>
<dbReference type="RefSeq" id="XP_040764875.1">
    <property type="nucleotide sequence ID" value="XM_040911559.1"/>
</dbReference>
<dbReference type="EMBL" id="KV427620">
    <property type="protein sequence ID" value="KZT07135.1"/>
    <property type="molecule type" value="Genomic_DNA"/>
</dbReference>
<organism evidence="1 2">
    <name type="scientific">Laetiporus sulphureus 93-53</name>
    <dbReference type="NCBI Taxonomy" id="1314785"/>
    <lineage>
        <taxon>Eukaryota</taxon>
        <taxon>Fungi</taxon>
        <taxon>Dikarya</taxon>
        <taxon>Basidiomycota</taxon>
        <taxon>Agaricomycotina</taxon>
        <taxon>Agaricomycetes</taxon>
        <taxon>Polyporales</taxon>
        <taxon>Laetiporus</taxon>
    </lineage>
</organism>
<accession>A0A165EIQ9</accession>
<keyword evidence="2" id="KW-1185">Reference proteome</keyword>